<keyword evidence="1" id="KW-0472">Membrane</keyword>
<feature type="chain" id="PRO_5028190437" evidence="2">
    <location>
        <begin position="30"/>
        <end position="168"/>
    </location>
</feature>
<sequence length="168" mass="18676">MLQRFPLPGQVLRSELLFVCLFYIQQTQAAVYCGISECLGDSFCCDGQCCSQSRIYLDNSWYGPLFISMLVAFFFICLCGLCNCLCKSSTPAPTENLQEGLPPLPAMDPRIPTIIITLPQQHPEQPPPYNEVTSKPFLYPAPIGQPPSYNSVVAEDPLSREIHVQLAL</sequence>
<dbReference type="Proteomes" id="UP000515156">
    <property type="component" value="Chromosome 12"/>
</dbReference>
<keyword evidence="1 4" id="KW-0812">Transmembrane</keyword>
<dbReference type="FunCoup" id="A0A6P7ZEM0">
    <property type="interactions" value="409"/>
</dbReference>
<evidence type="ECO:0000256" key="2">
    <source>
        <dbReference type="SAM" id="SignalP"/>
    </source>
</evidence>
<feature type="transmembrane region" description="Helical" evidence="1">
    <location>
        <begin position="61"/>
        <end position="86"/>
    </location>
</feature>
<organism evidence="3 4">
    <name type="scientific">Microcaecilia unicolor</name>
    <dbReference type="NCBI Taxonomy" id="1415580"/>
    <lineage>
        <taxon>Eukaryota</taxon>
        <taxon>Metazoa</taxon>
        <taxon>Chordata</taxon>
        <taxon>Craniata</taxon>
        <taxon>Vertebrata</taxon>
        <taxon>Euteleostomi</taxon>
        <taxon>Amphibia</taxon>
        <taxon>Gymnophiona</taxon>
        <taxon>Siphonopidae</taxon>
        <taxon>Microcaecilia</taxon>
    </lineage>
</organism>
<dbReference type="KEGG" id="muo:115482261"/>
<dbReference type="GeneID" id="115482261"/>
<name>A0A6P7ZEM0_9AMPH</name>
<dbReference type="CTD" id="162461"/>
<evidence type="ECO:0000256" key="1">
    <source>
        <dbReference type="SAM" id="Phobius"/>
    </source>
</evidence>
<evidence type="ECO:0000313" key="4">
    <source>
        <dbReference type="RefSeq" id="XP_030077777.1"/>
    </source>
</evidence>
<dbReference type="RefSeq" id="XP_030077777.1">
    <property type="nucleotide sequence ID" value="XM_030221917.1"/>
</dbReference>
<dbReference type="InParanoid" id="A0A6P7ZEM0"/>
<dbReference type="OrthoDB" id="6629737at2759"/>
<proteinExistence type="predicted"/>
<keyword evidence="2" id="KW-0732">Signal</keyword>
<keyword evidence="3" id="KW-1185">Reference proteome</keyword>
<gene>
    <name evidence="4" type="primary">TMEM92</name>
</gene>
<evidence type="ECO:0000313" key="3">
    <source>
        <dbReference type="Proteomes" id="UP000515156"/>
    </source>
</evidence>
<reference evidence="4" key="1">
    <citation type="submission" date="2025-08" db="UniProtKB">
        <authorList>
            <consortium name="RefSeq"/>
        </authorList>
    </citation>
    <scope>IDENTIFICATION</scope>
</reference>
<dbReference type="AlphaFoldDB" id="A0A6P7ZEM0"/>
<protein>
    <submittedName>
        <fullName evidence="4">Transmembrane protein 92 isoform X1</fullName>
    </submittedName>
</protein>
<accession>A0A6P7ZEM0</accession>
<feature type="signal peptide" evidence="2">
    <location>
        <begin position="1"/>
        <end position="29"/>
    </location>
</feature>
<keyword evidence="1" id="KW-1133">Transmembrane helix</keyword>